<sequence length="145" mass="14890">MRVVRRSALACLALLIGAQAGATRVAVAGSVLQGAGVVLEVPVGARGASQFGLSLRSDLWSVSAGSRWFLSPGRAGLYVSSTGYAGWHESATEYGGAVTLGYRWPLARGADLSVEAGGYGAARRRAGLTTGRAGLTATVEIGYRF</sequence>
<keyword evidence="1" id="KW-0732">Signal</keyword>
<keyword evidence="3" id="KW-1185">Reference proteome</keyword>
<gene>
    <name evidence="2" type="ORF">GCM10008960_40310</name>
</gene>
<feature type="chain" id="PRO_5047438509" description="Outer membrane protein beta-barrel domain-containing protein" evidence="1">
    <location>
        <begin position="23"/>
        <end position="145"/>
    </location>
</feature>
<dbReference type="SUPFAM" id="SSF103515">
    <property type="entry name" value="Autotransporter"/>
    <property type="match status" value="1"/>
</dbReference>
<organism evidence="2 3">
    <name type="scientific">Deinococcus sedimenti</name>
    <dbReference type="NCBI Taxonomy" id="1867090"/>
    <lineage>
        <taxon>Bacteria</taxon>
        <taxon>Thermotogati</taxon>
        <taxon>Deinococcota</taxon>
        <taxon>Deinococci</taxon>
        <taxon>Deinococcales</taxon>
        <taxon>Deinococcaceae</taxon>
        <taxon>Deinococcus</taxon>
    </lineage>
</organism>
<evidence type="ECO:0000313" key="3">
    <source>
        <dbReference type="Proteomes" id="UP000644548"/>
    </source>
</evidence>
<name>A0ABQ2SD69_9DEIO</name>
<accession>A0ABQ2SD69</accession>
<evidence type="ECO:0000256" key="1">
    <source>
        <dbReference type="SAM" id="SignalP"/>
    </source>
</evidence>
<protein>
    <recommendedName>
        <fullName evidence="4">Outer membrane protein beta-barrel domain-containing protein</fullName>
    </recommendedName>
</protein>
<dbReference type="InterPro" id="IPR036709">
    <property type="entry name" value="Autotransporte_beta_dom_sf"/>
</dbReference>
<evidence type="ECO:0008006" key="4">
    <source>
        <dbReference type="Google" id="ProtNLM"/>
    </source>
</evidence>
<reference evidence="3" key="1">
    <citation type="journal article" date="2019" name="Int. J. Syst. Evol. Microbiol.">
        <title>The Global Catalogue of Microorganisms (GCM) 10K type strain sequencing project: providing services to taxonomists for standard genome sequencing and annotation.</title>
        <authorList>
            <consortium name="The Broad Institute Genomics Platform"/>
            <consortium name="The Broad Institute Genome Sequencing Center for Infectious Disease"/>
            <person name="Wu L."/>
            <person name="Ma J."/>
        </authorList>
    </citation>
    <scope>NUCLEOTIDE SEQUENCE [LARGE SCALE GENOMIC DNA]</scope>
    <source>
        <strain evidence="3">JCM 31405</strain>
    </source>
</reference>
<comment type="caution">
    <text evidence="2">The sequence shown here is derived from an EMBL/GenBank/DDBJ whole genome shotgun (WGS) entry which is preliminary data.</text>
</comment>
<dbReference type="EMBL" id="BMQN01000027">
    <property type="protein sequence ID" value="GGS10057.1"/>
    <property type="molecule type" value="Genomic_DNA"/>
</dbReference>
<evidence type="ECO:0000313" key="2">
    <source>
        <dbReference type="EMBL" id="GGS10057.1"/>
    </source>
</evidence>
<proteinExistence type="predicted"/>
<dbReference type="Proteomes" id="UP000644548">
    <property type="component" value="Unassembled WGS sequence"/>
</dbReference>
<feature type="signal peptide" evidence="1">
    <location>
        <begin position="1"/>
        <end position="22"/>
    </location>
</feature>